<sequence length="67" mass="7464">MGREAERGAGFHRRNREGASRFLGGGRRERAGQRFTGLSGESGDLKCCGMELVYDLIPFSQNLLEFL</sequence>
<gene>
    <name evidence="2" type="ORF">G2W53_032874</name>
</gene>
<dbReference type="AlphaFoldDB" id="A0A834SWN7"/>
<reference evidence="2" key="1">
    <citation type="submission" date="2020-09" db="EMBL/GenBank/DDBJ databases">
        <title>Genome-Enabled Discovery of Anthraquinone Biosynthesis in Senna tora.</title>
        <authorList>
            <person name="Kang S.-H."/>
            <person name="Pandey R.P."/>
            <person name="Lee C.-M."/>
            <person name="Sim J.-S."/>
            <person name="Jeong J.-T."/>
            <person name="Choi B.-S."/>
            <person name="Jung M."/>
            <person name="Ginzburg D."/>
            <person name="Zhao K."/>
            <person name="Won S.Y."/>
            <person name="Oh T.-J."/>
            <person name="Yu Y."/>
            <person name="Kim N.-H."/>
            <person name="Lee O.R."/>
            <person name="Lee T.-H."/>
            <person name="Bashyal P."/>
            <person name="Kim T.-S."/>
            <person name="Lee W.-H."/>
            <person name="Kawkins C."/>
            <person name="Kim C.-K."/>
            <person name="Kim J.S."/>
            <person name="Ahn B.O."/>
            <person name="Rhee S.Y."/>
            <person name="Sohng J.K."/>
        </authorList>
    </citation>
    <scope>NUCLEOTIDE SEQUENCE</scope>
    <source>
        <tissue evidence="2">Leaf</tissue>
    </source>
</reference>
<accession>A0A834SWN7</accession>
<evidence type="ECO:0000313" key="3">
    <source>
        <dbReference type="Proteomes" id="UP000634136"/>
    </source>
</evidence>
<dbReference type="EMBL" id="JAAIUW010000010">
    <property type="protein sequence ID" value="KAF7811898.1"/>
    <property type="molecule type" value="Genomic_DNA"/>
</dbReference>
<evidence type="ECO:0000313" key="2">
    <source>
        <dbReference type="EMBL" id="KAF7811898.1"/>
    </source>
</evidence>
<dbReference type="Proteomes" id="UP000634136">
    <property type="component" value="Unassembled WGS sequence"/>
</dbReference>
<comment type="caution">
    <text evidence="2">The sequence shown here is derived from an EMBL/GenBank/DDBJ whole genome shotgun (WGS) entry which is preliminary data.</text>
</comment>
<protein>
    <submittedName>
        <fullName evidence="2">Uncharacterized protein</fullName>
    </submittedName>
</protein>
<organism evidence="2 3">
    <name type="scientific">Senna tora</name>
    <dbReference type="NCBI Taxonomy" id="362788"/>
    <lineage>
        <taxon>Eukaryota</taxon>
        <taxon>Viridiplantae</taxon>
        <taxon>Streptophyta</taxon>
        <taxon>Embryophyta</taxon>
        <taxon>Tracheophyta</taxon>
        <taxon>Spermatophyta</taxon>
        <taxon>Magnoliopsida</taxon>
        <taxon>eudicotyledons</taxon>
        <taxon>Gunneridae</taxon>
        <taxon>Pentapetalae</taxon>
        <taxon>rosids</taxon>
        <taxon>fabids</taxon>
        <taxon>Fabales</taxon>
        <taxon>Fabaceae</taxon>
        <taxon>Caesalpinioideae</taxon>
        <taxon>Cassia clade</taxon>
        <taxon>Senna</taxon>
    </lineage>
</organism>
<proteinExistence type="predicted"/>
<feature type="region of interest" description="Disordered" evidence="1">
    <location>
        <begin position="1"/>
        <end position="28"/>
    </location>
</feature>
<evidence type="ECO:0000256" key="1">
    <source>
        <dbReference type="SAM" id="MobiDB-lite"/>
    </source>
</evidence>
<keyword evidence="3" id="KW-1185">Reference proteome</keyword>
<name>A0A834SWN7_9FABA</name>